<dbReference type="PROSITE" id="PS51296">
    <property type="entry name" value="RIESKE"/>
    <property type="match status" value="1"/>
</dbReference>
<dbReference type="InterPro" id="IPR036922">
    <property type="entry name" value="Rieske_2Fe-2S_sf"/>
</dbReference>
<sequence>MLRVGEVWRRRRRDDAGLVQVCADGDLADGEIRRIDGLPAVLCRTRGSLYALGLRCPHAGALLVKGTIVDDCLECPLHGGRFALDGGAVRSGPPRHGVPVYDVLVRDGLVYVSRRPRKVPRRSWGGRRLSGRRRTGAAVAQPAAASRWRAR</sequence>
<proteinExistence type="inferred from homology"/>
<dbReference type="PANTHER" id="PTHR21496:SF0">
    <property type="entry name" value="RIESKE DOMAIN-CONTAINING PROTEIN"/>
    <property type="match status" value="1"/>
</dbReference>
<protein>
    <recommendedName>
        <fullName evidence="8">Rieske domain-containing protein</fullName>
    </recommendedName>
</protein>
<dbReference type="RefSeq" id="WP_345474204.1">
    <property type="nucleotide sequence ID" value="NZ_BAABHF010000054.1"/>
</dbReference>
<comment type="caution">
    <text evidence="9">The sequence shown here is derived from an EMBL/GenBank/DDBJ whole genome shotgun (WGS) entry which is preliminary data.</text>
</comment>
<evidence type="ECO:0000256" key="2">
    <source>
        <dbReference type="ARBA" id="ARBA00022723"/>
    </source>
</evidence>
<accession>A0ABP8R281</accession>
<dbReference type="SUPFAM" id="SSF50022">
    <property type="entry name" value="ISP domain"/>
    <property type="match status" value="1"/>
</dbReference>
<evidence type="ECO:0000256" key="7">
    <source>
        <dbReference type="SAM" id="MobiDB-lite"/>
    </source>
</evidence>
<evidence type="ECO:0000256" key="5">
    <source>
        <dbReference type="ARBA" id="ARBA00034078"/>
    </source>
</evidence>
<keyword evidence="2" id="KW-0479">Metal-binding</keyword>
<evidence type="ECO:0000256" key="3">
    <source>
        <dbReference type="ARBA" id="ARBA00023004"/>
    </source>
</evidence>
<dbReference type="EMBL" id="BAABHF010000054">
    <property type="protein sequence ID" value="GAA4516157.1"/>
    <property type="molecule type" value="Genomic_DNA"/>
</dbReference>
<name>A0ABP8R281_9ACTN</name>
<reference evidence="10" key="1">
    <citation type="journal article" date="2019" name="Int. J. Syst. Evol. Microbiol.">
        <title>The Global Catalogue of Microorganisms (GCM) 10K type strain sequencing project: providing services to taxonomists for standard genome sequencing and annotation.</title>
        <authorList>
            <consortium name="The Broad Institute Genomics Platform"/>
            <consortium name="The Broad Institute Genome Sequencing Center for Infectious Disease"/>
            <person name="Wu L."/>
            <person name="Ma J."/>
        </authorList>
    </citation>
    <scope>NUCLEOTIDE SEQUENCE [LARGE SCALE GENOMIC DNA]</scope>
    <source>
        <strain evidence="10">JCM 17933</strain>
    </source>
</reference>
<keyword evidence="10" id="KW-1185">Reference proteome</keyword>
<dbReference type="Gene3D" id="2.102.10.10">
    <property type="entry name" value="Rieske [2Fe-2S] iron-sulphur domain"/>
    <property type="match status" value="1"/>
</dbReference>
<keyword evidence="4" id="KW-0411">Iron-sulfur</keyword>
<evidence type="ECO:0000313" key="9">
    <source>
        <dbReference type="EMBL" id="GAA4516157.1"/>
    </source>
</evidence>
<dbReference type="Pfam" id="PF00355">
    <property type="entry name" value="Rieske"/>
    <property type="match status" value="1"/>
</dbReference>
<comment type="similarity">
    <text evidence="6">Belongs to the bacterial ring-hydroxylating dioxygenase ferredoxin component family.</text>
</comment>
<dbReference type="Proteomes" id="UP001500503">
    <property type="component" value="Unassembled WGS sequence"/>
</dbReference>
<keyword evidence="1" id="KW-0001">2Fe-2S</keyword>
<feature type="region of interest" description="Disordered" evidence="7">
    <location>
        <begin position="121"/>
        <end position="151"/>
    </location>
</feature>
<evidence type="ECO:0000313" key="10">
    <source>
        <dbReference type="Proteomes" id="UP001500503"/>
    </source>
</evidence>
<evidence type="ECO:0000256" key="4">
    <source>
        <dbReference type="ARBA" id="ARBA00023014"/>
    </source>
</evidence>
<dbReference type="InterPro" id="IPR017941">
    <property type="entry name" value="Rieske_2Fe-2S"/>
</dbReference>
<evidence type="ECO:0000256" key="1">
    <source>
        <dbReference type="ARBA" id="ARBA00022714"/>
    </source>
</evidence>
<evidence type="ECO:0000256" key="6">
    <source>
        <dbReference type="ARBA" id="ARBA00038001"/>
    </source>
</evidence>
<feature type="compositionally biased region" description="Basic residues" evidence="7">
    <location>
        <begin position="121"/>
        <end position="135"/>
    </location>
</feature>
<feature type="domain" description="Rieske" evidence="8">
    <location>
        <begin position="19"/>
        <end position="112"/>
    </location>
</feature>
<comment type="cofactor">
    <cofactor evidence="5">
        <name>[2Fe-2S] cluster</name>
        <dbReference type="ChEBI" id="CHEBI:190135"/>
    </cofactor>
</comment>
<gene>
    <name evidence="9" type="ORF">GCM10023191_086760</name>
</gene>
<organism evidence="9 10">
    <name type="scientific">Actinoallomurus oryzae</name>
    <dbReference type="NCBI Taxonomy" id="502180"/>
    <lineage>
        <taxon>Bacteria</taxon>
        <taxon>Bacillati</taxon>
        <taxon>Actinomycetota</taxon>
        <taxon>Actinomycetes</taxon>
        <taxon>Streptosporangiales</taxon>
        <taxon>Thermomonosporaceae</taxon>
        <taxon>Actinoallomurus</taxon>
    </lineage>
</organism>
<keyword evidence="3" id="KW-0408">Iron</keyword>
<dbReference type="PANTHER" id="PTHR21496">
    <property type="entry name" value="FERREDOXIN-RELATED"/>
    <property type="match status" value="1"/>
</dbReference>
<evidence type="ECO:0000259" key="8">
    <source>
        <dbReference type="PROSITE" id="PS51296"/>
    </source>
</evidence>